<feature type="transmembrane region" description="Helical" evidence="2">
    <location>
        <begin position="267"/>
        <end position="288"/>
    </location>
</feature>
<organism evidence="3 4">
    <name type="scientific">Cyclotella cryptica</name>
    <dbReference type="NCBI Taxonomy" id="29204"/>
    <lineage>
        <taxon>Eukaryota</taxon>
        <taxon>Sar</taxon>
        <taxon>Stramenopiles</taxon>
        <taxon>Ochrophyta</taxon>
        <taxon>Bacillariophyta</taxon>
        <taxon>Coscinodiscophyceae</taxon>
        <taxon>Thalassiosirophycidae</taxon>
        <taxon>Stephanodiscales</taxon>
        <taxon>Stephanodiscaceae</taxon>
        <taxon>Cyclotella</taxon>
    </lineage>
</organism>
<keyword evidence="2" id="KW-1133">Transmembrane helix</keyword>
<keyword evidence="2" id="KW-0812">Transmembrane</keyword>
<feature type="transmembrane region" description="Helical" evidence="2">
    <location>
        <begin position="159"/>
        <end position="178"/>
    </location>
</feature>
<reference evidence="3 4" key="1">
    <citation type="journal article" date="2020" name="G3 (Bethesda)">
        <title>Improved Reference Genome for Cyclotella cryptica CCMP332, a Model for Cell Wall Morphogenesis, Salinity Adaptation, and Lipid Production in Diatoms (Bacillariophyta).</title>
        <authorList>
            <person name="Roberts W.R."/>
            <person name="Downey K.M."/>
            <person name="Ruck E.C."/>
            <person name="Traller J.C."/>
            <person name="Alverson A.J."/>
        </authorList>
    </citation>
    <scope>NUCLEOTIDE SEQUENCE [LARGE SCALE GENOMIC DNA]</scope>
    <source>
        <strain evidence="3 4">CCMP332</strain>
    </source>
</reference>
<evidence type="ECO:0000313" key="3">
    <source>
        <dbReference type="EMBL" id="KAL3800616.1"/>
    </source>
</evidence>
<feature type="transmembrane region" description="Helical" evidence="2">
    <location>
        <begin position="330"/>
        <end position="350"/>
    </location>
</feature>
<feature type="transmembrane region" description="Helical" evidence="2">
    <location>
        <begin position="130"/>
        <end position="152"/>
    </location>
</feature>
<evidence type="ECO:0000256" key="1">
    <source>
        <dbReference type="SAM" id="MobiDB-lite"/>
    </source>
</evidence>
<dbReference type="AlphaFoldDB" id="A0ABD3QM29"/>
<dbReference type="PANTHER" id="PTHR33802:SF1">
    <property type="entry name" value="XK-RELATED PROTEIN"/>
    <property type="match status" value="1"/>
</dbReference>
<comment type="caution">
    <text evidence="3">The sequence shown here is derived from an EMBL/GenBank/DDBJ whole genome shotgun (WGS) entry which is preliminary data.</text>
</comment>
<evidence type="ECO:0000256" key="2">
    <source>
        <dbReference type="SAM" id="Phobius"/>
    </source>
</evidence>
<dbReference type="EMBL" id="JABMIG020000031">
    <property type="protein sequence ID" value="KAL3800616.1"/>
    <property type="molecule type" value="Genomic_DNA"/>
</dbReference>
<feature type="non-terminal residue" evidence="3">
    <location>
        <position position="1"/>
    </location>
</feature>
<keyword evidence="2" id="KW-0472">Membrane</keyword>
<gene>
    <name evidence="3" type="ORF">HJC23_006078</name>
</gene>
<sequence length="379" mass="41897">TRANQISGAVDNIFFVQLQRQHRPAYTVTFDTIQIGMRQRRPSPTTNPSSTSTPQQSTPMTSPKAVHATQASSISHSSTARVISIANALAFALNTIETAGFGPFSSRFAPNQDNASISDKYQTIITPNGIAFSIWSVIFLSEAIFVALTLLWEREGRHALVLDGASFWFVGACLAQFAWSPAFAYENLPLSLFFMGCIFLPLLMIALRQYNVTTRHLSNPSTESWKRSDYWLLQFPFEIHLAWISAALVLNTNIVVVGAGASAKTQAVVGAVSLAVLAFAALSCLFVVKRSQFTLPLVVAWATFWMSYELQNPKQLILNTFKPDQIHSFFIWTRVLSAIVVMATVVRWVFHSFMGNKVKKSSGGLSEDTSLLRSSVEAR</sequence>
<feature type="compositionally biased region" description="Low complexity" evidence="1">
    <location>
        <begin position="42"/>
        <end position="63"/>
    </location>
</feature>
<proteinExistence type="predicted"/>
<feature type="transmembrane region" description="Helical" evidence="2">
    <location>
        <begin position="190"/>
        <end position="207"/>
    </location>
</feature>
<accession>A0ABD3QM29</accession>
<dbReference type="PANTHER" id="PTHR33802">
    <property type="entry name" value="SI:CH211-161H7.5-RELATED"/>
    <property type="match status" value="1"/>
</dbReference>
<name>A0ABD3QM29_9STRA</name>
<protein>
    <recommendedName>
        <fullName evidence="5">Transmembrane protein</fullName>
    </recommendedName>
</protein>
<evidence type="ECO:0000313" key="4">
    <source>
        <dbReference type="Proteomes" id="UP001516023"/>
    </source>
</evidence>
<feature type="transmembrane region" description="Helical" evidence="2">
    <location>
        <begin position="241"/>
        <end position="261"/>
    </location>
</feature>
<keyword evidence="4" id="KW-1185">Reference proteome</keyword>
<dbReference type="Proteomes" id="UP001516023">
    <property type="component" value="Unassembled WGS sequence"/>
</dbReference>
<evidence type="ECO:0008006" key="5">
    <source>
        <dbReference type="Google" id="ProtNLM"/>
    </source>
</evidence>
<feature type="region of interest" description="Disordered" evidence="1">
    <location>
        <begin position="33"/>
        <end position="70"/>
    </location>
</feature>